<organism evidence="1 2">
    <name type="scientific">Eumeta variegata</name>
    <name type="common">Bagworm moth</name>
    <name type="synonym">Eumeta japonica</name>
    <dbReference type="NCBI Taxonomy" id="151549"/>
    <lineage>
        <taxon>Eukaryota</taxon>
        <taxon>Metazoa</taxon>
        <taxon>Ecdysozoa</taxon>
        <taxon>Arthropoda</taxon>
        <taxon>Hexapoda</taxon>
        <taxon>Insecta</taxon>
        <taxon>Pterygota</taxon>
        <taxon>Neoptera</taxon>
        <taxon>Endopterygota</taxon>
        <taxon>Lepidoptera</taxon>
        <taxon>Glossata</taxon>
        <taxon>Ditrysia</taxon>
        <taxon>Tineoidea</taxon>
        <taxon>Psychidae</taxon>
        <taxon>Oiketicinae</taxon>
        <taxon>Eumeta</taxon>
    </lineage>
</organism>
<evidence type="ECO:0000313" key="2">
    <source>
        <dbReference type="Proteomes" id="UP000299102"/>
    </source>
</evidence>
<protein>
    <submittedName>
        <fullName evidence="1">Uncharacterized protein</fullName>
    </submittedName>
</protein>
<accession>A0A4C1VE56</accession>
<dbReference type="Proteomes" id="UP000299102">
    <property type="component" value="Unassembled WGS sequence"/>
</dbReference>
<comment type="caution">
    <text evidence="1">The sequence shown here is derived from an EMBL/GenBank/DDBJ whole genome shotgun (WGS) entry which is preliminary data.</text>
</comment>
<gene>
    <name evidence="1" type="ORF">EVAR_85491_1</name>
</gene>
<keyword evidence="2" id="KW-1185">Reference proteome</keyword>
<dbReference type="EMBL" id="BGZK01000316">
    <property type="protein sequence ID" value="GBP36244.1"/>
    <property type="molecule type" value="Genomic_DNA"/>
</dbReference>
<sequence>MHLKGGVAKIEYANRNFKSAAHRTFLIDFRTTTYDFTYEIVESVVIATATKNQSHRIRLETAFGGSSIHISSLHQKNSLKCVLFVESMSFARLQARTSCFSWNSNVNRMSAPRAASATSLSVPTCAPHIKPSCSAPLPRLLVIREQDYN</sequence>
<dbReference type="AlphaFoldDB" id="A0A4C1VE56"/>
<name>A0A4C1VE56_EUMVA</name>
<evidence type="ECO:0000313" key="1">
    <source>
        <dbReference type="EMBL" id="GBP36244.1"/>
    </source>
</evidence>
<reference evidence="1 2" key="1">
    <citation type="journal article" date="2019" name="Commun. Biol.">
        <title>The bagworm genome reveals a unique fibroin gene that provides high tensile strength.</title>
        <authorList>
            <person name="Kono N."/>
            <person name="Nakamura H."/>
            <person name="Ohtoshi R."/>
            <person name="Tomita M."/>
            <person name="Numata K."/>
            <person name="Arakawa K."/>
        </authorList>
    </citation>
    <scope>NUCLEOTIDE SEQUENCE [LARGE SCALE GENOMIC DNA]</scope>
</reference>
<proteinExistence type="predicted"/>